<dbReference type="Proteomes" id="UP001589766">
    <property type="component" value="Unassembled WGS sequence"/>
</dbReference>
<feature type="transmembrane region" description="Helical" evidence="6">
    <location>
        <begin position="386"/>
        <end position="404"/>
    </location>
</feature>
<accession>A0ABV6F8T9</accession>
<evidence type="ECO:0000256" key="2">
    <source>
        <dbReference type="ARBA" id="ARBA00022692"/>
    </source>
</evidence>
<dbReference type="SUPFAM" id="SSF103473">
    <property type="entry name" value="MFS general substrate transporter"/>
    <property type="match status" value="1"/>
</dbReference>
<evidence type="ECO:0000256" key="4">
    <source>
        <dbReference type="ARBA" id="ARBA00023136"/>
    </source>
</evidence>
<keyword evidence="2 6" id="KW-0812">Transmembrane</keyword>
<name>A0ABV6F8T9_9MICC</name>
<dbReference type="PROSITE" id="PS50850">
    <property type="entry name" value="MFS"/>
    <property type="match status" value="1"/>
</dbReference>
<dbReference type="InterPro" id="IPR020846">
    <property type="entry name" value="MFS_dom"/>
</dbReference>
<evidence type="ECO:0000259" key="7">
    <source>
        <dbReference type="PROSITE" id="PS50850"/>
    </source>
</evidence>
<feature type="transmembrane region" description="Helical" evidence="6">
    <location>
        <begin position="176"/>
        <end position="196"/>
    </location>
</feature>
<dbReference type="CDD" id="cd17355">
    <property type="entry name" value="MFS_YcxA_like"/>
    <property type="match status" value="1"/>
</dbReference>
<evidence type="ECO:0000313" key="9">
    <source>
        <dbReference type="Proteomes" id="UP001589766"/>
    </source>
</evidence>
<proteinExistence type="predicted"/>
<feature type="transmembrane region" description="Helical" evidence="6">
    <location>
        <begin position="111"/>
        <end position="138"/>
    </location>
</feature>
<dbReference type="PANTHER" id="PTHR11360:SF290">
    <property type="entry name" value="MONOCARBOXYLATE MFS PERMEASE"/>
    <property type="match status" value="1"/>
</dbReference>
<dbReference type="Pfam" id="PF07690">
    <property type="entry name" value="MFS_1"/>
    <property type="match status" value="1"/>
</dbReference>
<reference evidence="8 9" key="1">
    <citation type="submission" date="2024-09" db="EMBL/GenBank/DDBJ databases">
        <authorList>
            <person name="Sun Q."/>
            <person name="Mori K."/>
        </authorList>
    </citation>
    <scope>NUCLEOTIDE SEQUENCE [LARGE SCALE GENOMIC DNA]</scope>
    <source>
        <strain evidence="8 9">CCM 7609</strain>
    </source>
</reference>
<feature type="domain" description="Major facilitator superfamily (MFS) profile" evidence="7">
    <location>
        <begin position="19"/>
        <end position="409"/>
    </location>
</feature>
<dbReference type="Gene3D" id="1.20.1250.20">
    <property type="entry name" value="MFS general substrate transporter like domains"/>
    <property type="match status" value="2"/>
</dbReference>
<feature type="transmembrane region" description="Helical" evidence="6">
    <location>
        <begin position="145"/>
        <end position="164"/>
    </location>
</feature>
<organism evidence="8 9">
    <name type="scientific">Citricoccus parietis</name>
    <dbReference type="NCBI Taxonomy" id="592307"/>
    <lineage>
        <taxon>Bacteria</taxon>
        <taxon>Bacillati</taxon>
        <taxon>Actinomycetota</taxon>
        <taxon>Actinomycetes</taxon>
        <taxon>Micrococcales</taxon>
        <taxon>Micrococcaceae</taxon>
        <taxon>Citricoccus</taxon>
    </lineage>
</organism>
<feature type="transmembrane region" description="Helical" evidence="6">
    <location>
        <begin position="18"/>
        <end position="39"/>
    </location>
</feature>
<feature type="transmembrane region" description="Helical" evidence="6">
    <location>
        <begin position="231"/>
        <end position="252"/>
    </location>
</feature>
<comment type="caution">
    <text evidence="8">The sequence shown here is derived from an EMBL/GenBank/DDBJ whole genome shotgun (WGS) entry which is preliminary data.</text>
</comment>
<evidence type="ECO:0000313" key="8">
    <source>
        <dbReference type="EMBL" id="MFC0249797.1"/>
    </source>
</evidence>
<dbReference type="RefSeq" id="WP_378043021.1">
    <property type="nucleotide sequence ID" value="NZ_JBHLWH010000042.1"/>
</dbReference>
<dbReference type="InterPro" id="IPR050327">
    <property type="entry name" value="Proton-linked_MCT"/>
</dbReference>
<feature type="transmembrane region" description="Helical" evidence="6">
    <location>
        <begin position="291"/>
        <end position="312"/>
    </location>
</feature>
<feature type="transmembrane region" description="Helical" evidence="6">
    <location>
        <begin position="354"/>
        <end position="374"/>
    </location>
</feature>
<dbReference type="InterPro" id="IPR011701">
    <property type="entry name" value="MFS"/>
</dbReference>
<gene>
    <name evidence="8" type="ORF">ACFFIO_14925</name>
</gene>
<feature type="transmembrane region" description="Helical" evidence="6">
    <location>
        <begin position="264"/>
        <end position="284"/>
    </location>
</feature>
<dbReference type="EMBL" id="JBHLWH010000042">
    <property type="protein sequence ID" value="MFC0249797.1"/>
    <property type="molecule type" value="Genomic_DNA"/>
</dbReference>
<comment type="subcellular location">
    <subcellularLocation>
        <location evidence="1">Cell membrane</location>
        <topology evidence="1">Multi-pass membrane protein</topology>
    </subcellularLocation>
</comment>
<evidence type="ECO:0000256" key="5">
    <source>
        <dbReference type="SAM" id="MobiDB-lite"/>
    </source>
</evidence>
<evidence type="ECO:0000256" key="1">
    <source>
        <dbReference type="ARBA" id="ARBA00004651"/>
    </source>
</evidence>
<feature type="region of interest" description="Disordered" evidence="5">
    <location>
        <begin position="414"/>
        <end position="441"/>
    </location>
</feature>
<evidence type="ECO:0000256" key="6">
    <source>
        <dbReference type="SAM" id="Phobius"/>
    </source>
</evidence>
<keyword evidence="4 6" id="KW-0472">Membrane</keyword>
<protein>
    <submittedName>
        <fullName evidence="8">MFS transporter</fullName>
    </submittedName>
</protein>
<dbReference type="InterPro" id="IPR036259">
    <property type="entry name" value="MFS_trans_sf"/>
</dbReference>
<evidence type="ECO:0000256" key="3">
    <source>
        <dbReference type="ARBA" id="ARBA00022989"/>
    </source>
</evidence>
<keyword evidence="3 6" id="KW-1133">Transmembrane helix</keyword>
<sequence length="441" mass="47171">MSTALSPAQARTGHLNRWWYVVTGFLTLLFGTSTVNVLFNVLGAPMTEEFGWERSVMTNGLSLETVFVGISIVGLGFLIDRFGPRLPSVPMALAFGVGLMLMAALPDSQFVFYALCVVIGAGAGAVNPVAHSTVVSAWFKDRRGFALGILMAGLGACGVLMPYLANWVLSFGGWRMTFLVIGALCTIIPAGVYAFITKMPADHEAERQAARQRGTTAGESLWVIARKYRQFWLLSIAIFLVSSATFGLMGQIVPMTTDKGIDQVTAVSVLSVLSLSSLFARLLVGFLLDRFYAPMIGAIIFALCGVGVFFMITSTSVGLLFLGAVLIGLGLGAEGDVAAYMCSRYFPKHSYGRVLGFVYFLYAQGSAFGIFLLGQIHGATGSYQSGALPIIGLVAVGIVCLLFMGPYRFTLDHQEASESTPDQDDQRTGAPGQDEVSTPRS</sequence>
<dbReference type="PANTHER" id="PTHR11360">
    <property type="entry name" value="MONOCARBOXYLATE TRANSPORTER"/>
    <property type="match status" value="1"/>
</dbReference>
<keyword evidence="9" id="KW-1185">Reference proteome</keyword>
<feature type="transmembrane region" description="Helical" evidence="6">
    <location>
        <begin position="59"/>
        <end position="79"/>
    </location>
</feature>
<feature type="transmembrane region" description="Helical" evidence="6">
    <location>
        <begin position="318"/>
        <end position="342"/>
    </location>
</feature>
<feature type="transmembrane region" description="Helical" evidence="6">
    <location>
        <begin position="86"/>
        <end position="105"/>
    </location>
</feature>